<dbReference type="RefSeq" id="XP_028042683.1">
    <property type="nucleotide sequence ID" value="XM_028186882.1"/>
</dbReference>
<dbReference type="PANTHER" id="PTHR11161:SF72">
    <property type="entry name" value="FI21449P1"/>
    <property type="match status" value="1"/>
</dbReference>
<sequence>EFSKHTVKHYNHSKLFYGVCLSDNRNQTNISTWDLKQSVEARLNESFWSEHRLRTKITDISCSNEKEDHKLDTSDAIVGIACLILILLNVVASFCDLYFGDENNKSPEWYHYFSIRCNWRRLMEPFDETNPRLRPLKCLNGLR</sequence>
<organism evidence="2 3">
    <name type="scientific">Bombyx mandarina</name>
    <name type="common">Wild silk moth</name>
    <name type="synonym">Wild silkworm</name>
    <dbReference type="NCBI Taxonomy" id="7092"/>
    <lineage>
        <taxon>Eukaryota</taxon>
        <taxon>Metazoa</taxon>
        <taxon>Ecdysozoa</taxon>
        <taxon>Arthropoda</taxon>
        <taxon>Hexapoda</taxon>
        <taxon>Insecta</taxon>
        <taxon>Pterygota</taxon>
        <taxon>Neoptera</taxon>
        <taxon>Endopterygota</taxon>
        <taxon>Lepidoptera</taxon>
        <taxon>Glossata</taxon>
        <taxon>Ditrysia</taxon>
        <taxon>Bombycoidea</taxon>
        <taxon>Bombycidae</taxon>
        <taxon>Bombycinae</taxon>
        <taxon>Bombyx</taxon>
    </lineage>
</organism>
<evidence type="ECO:0000313" key="2">
    <source>
        <dbReference type="Proteomes" id="UP000504629"/>
    </source>
</evidence>
<evidence type="ECO:0000256" key="1">
    <source>
        <dbReference type="SAM" id="Phobius"/>
    </source>
</evidence>
<dbReference type="Proteomes" id="UP000504629">
    <property type="component" value="Unplaced"/>
</dbReference>
<feature type="transmembrane region" description="Helical" evidence="1">
    <location>
        <begin position="76"/>
        <end position="99"/>
    </location>
</feature>
<keyword evidence="1" id="KW-0812">Transmembrane</keyword>
<dbReference type="GeneID" id="114252402"/>
<feature type="non-terminal residue" evidence="3">
    <location>
        <position position="1"/>
    </location>
</feature>
<dbReference type="KEGG" id="bman:114252402"/>
<dbReference type="PANTHER" id="PTHR11161">
    <property type="entry name" value="O-ACYLTRANSFERASE"/>
    <property type="match status" value="1"/>
</dbReference>
<gene>
    <name evidence="3" type="primary">LOC114252402</name>
</gene>
<keyword evidence="2" id="KW-1185">Reference proteome</keyword>
<dbReference type="OrthoDB" id="10265389at2759"/>
<name>A0A6J2KMD0_BOMMA</name>
<accession>A0A6J2KMD0</accession>
<dbReference type="InterPro" id="IPR052728">
    <property type="entry name" value="O2_lipid_transport_reg"/>
</dbReference>
<protein>
    <submittedName>
        <fullName evidence="3">Uncharacterized protein LOC114252402</fullName>
    </submittedName>
</protein>
<proteinExistence type="predicted"/>
<reference evidence="3" key="1">
    <citation type="submission" date="2025-08" db="UniProtKB">
        <authorList>
            <consortium name="RefSeq"/>
        </authorList>
    </citation>
    <scope>IDENTIFICATION</scope>
    <source>
        <tissue evidence="3">Silk gland</tissue>
    </source>
</reference>
<keyword evidence="1" id="KW-1133">Transmembrane helix</keyword>
<evidence type="ECO:0000313" key="3">
    <source>
        <dbReference type="RefSeq" id="XP_028042683.1"/>
    </source>
</evidence>
<keyword evidence="1" id="KW-0472">Membrane</keyword>
<dbReference type="AlphaFoldDB" id="A0A6J2KMD0"/>